<feature type="domain" description="DSBA-like thioredoxin" evidence="1">
    <location>
        <begin position="2"/>
        <end position="204"/>
    </location>
</feature>
<dbReference type="RefSeq" id="WP_347922903.1">
    <property type="nucleotide sequence ID" value="NZ_CP157199.1"/>
</dbReference>
<dbReference type="InterPro" id="IPR001853">
    <property type="entry name" value="DSBA-like_thioredoxin_dom"/>
</dbReference>
<dbReference type="Pfam" id="PF01323">
    <property type="entry name" value="DSBA"/>
    <property type="match status" value="1"/>
</dbReference>
<dbReference type="AlphaFoldDB" id="A0AAU7BRE6"/>
<dbReference type="SUPFAM" id="SSF52833">
    <property type="entry name" value="Thioredoxin-like"/>
    <property type="match status" value="1"/>
</dbReference>
<dbReference type="PANTHER" id="PTHR13887:SF41">
    <property type="entry name" value="THIOREDOXIN SUPERFAMILY PROTEIN"/>
    <property type="match status" value="1"/>
</dbReference>
<organism evidence="2">
    <name type="scientific">Pontimicrobium sp. SW4</name>
    <dbReference type="NCBI Taxonomy" id="3153519"/>
    <lineage>
        <taxon>Bacteria</taxon>
        <taxon>Pseudomonadati</taxon>
        <taxon>Bacteroidota</taxon>
        <taxon>Flavobacteriia</taxon>
        <taxon>Flavobacteriales</taxon>
        <taxon>Flavobacteriaceae</taxon>
        <taxon>Pontimicrobium</taxon>
    </lineage>
</organism>
<sequence>MTISVWSDIRCPFCYIAKRKLEDAISQFNNNEDKIIVEWKSFELDSNLQTNIDINLIDYYVNKGANKQQITDLFTHAENMAKEVNLEFNLDKVVVANSFNAHKLIHLAKTINKQNEAKELLFKAYLCEGKNIDSTNTLLSIGGVLGLSINNVLEGLKSKKLKNEVFNDQIKAKEVGVSGVPFFIFNNKYSLSGAQPVETFLDVIEKAYNN</sequence>
<name>A0AAU7BRE6_9FLAO</name>
<proteinExistence type="predicted"/>
<dbReference type="Gene3D" id="3.40.30.10">
    <property type="entry name" value="Glutaredoxin"/>
    <property type="match status" value="1"/>
</dbReference>
<evidence type="ECO:0000313" key="2">
    <source>
        <dbReference type="EMBL" id="XBG60673.1"/>
    </source>
</evidence>
<dbReference type="EMBL" id="CP157199">
    <property type="protein sequence ID" value="XBG60673.1"/>
    <property type="molecule type" value="Genomic_DNA"/>
</dbReference>
<evidence type="ECO:0000259" key="1">
    <source>
        <dbReference type="Pfam" id="PF01323"/>
    </source>
</evidence>
<reference evidence="2" key="1">
    <citation type="submission" date="2024-05" db="EMBL/GenBank/DDBJ databases">
        <title>Pontimicrobium maritimus sp. nov., isolated form sea water.</title>
        <authorList>
            <person name="Muhammad N."/>
            <person name="Vuong T.Q."/>
            <person name="Han H.L."/>
            <person name="Kim S.-G."/>
        </authorList>
    </citation>
    <scope>NUCLEOTIDE SEQUENCE</scope>
    <source>
        <strain evidence="2">SW4</strain>
    </source>
</reference>
<gene>
    <name evidence="2" type="ORF">ABGB03_12475</name>
</gene>
<dbReference type="InterPro" id="IPR036249">
    <property type="entry name" value="Thioredoxin-like_sf"/>
</dbReference>
<dbReference type="GO" id="GO:0016491">
    <property type="term" value="F:oxidoreductase activity"/>
    <property type="evidence" value="ECO:0007669"/>
    <property type="project" value="InterPro"/>
</dbReference>
<accession>A0AAU7BRE6</accession>
<protein>
    <submittedName>
        <fullName evidence="2">DsbA family oxidoreductase</fullName>
    </submittedName>
</protein>
<dbReference type="CDD" id="cd03024">
    <property type="entry name" value="DsbA_FrnE"/>
    <property type="match status" value="1"/>
</dbReference>
<dbReference type="PANTHER" id="PTHR13887">
    <property type="entry name" value="GLUTATHIONE S-TRANSFERASE KAPPA"/>
    <property type="match status" value="1"/>
</dbReference>